<feature type="transmembrane region" description="Helical" evidence="7">
    <location>
        <begin position="46"/>
        <end position="68"/>
    </location>
</feature>
<dbReference type="PANTHER" id="PTHR33452:SF1">
    <property type="entry name" value="INNER MEMBRANE PROTEIN YPHA-RELATED"/>
    <property type="match status" value="1"/>
</dbReference>
<dbReference type="eggNOG" id="COG2259">
    <property type="taxonomic scope" value="Bacteria"/>
</dbReference>
<dbReference type="OrthoDB" id="1122432at2"/>
<dbReference type="Pfam" id="PF07681">
    <property type="entry name" value="DoxX"/>
    <property type="match status" value="1"/>
</dbReference>
<dbReference type="EMBL" id="CP000360">
    <property type="protein sequence ID" value="ABF41954.1"/>
    <property type="molecule type" value="Genomic_DNA"/>
</dbReference>
<keyword evidence="6 7" id="KW-0472">Membrane</keyword>
<dbReference type="AlphaFoldDB" id="Q1IME6"/>
<evidence type="ECO:0000256" key="2">
    <source>
        <dbReference type="ARBA" id="ARBA00006679"/>
    </source>
</evidence>
<dbReference type="HOGENOM" id="CLU_058421_3_2_0"/>
<dbReference type="GO" id="GO:0005886">
    <property type="term" value="C:plasma membrane"/>
    <property type="evidence" value="ECO:0007669"/>
    <property type="project" value="UniProtKB-SubCell"/>
</dbReference>
<evidence type="ECO:0000256" key="5">
    <source>
        <dbReference type="ARBA" id="ARBA00022989"/>
    </source>
</evidence>
<comment type="subcellular location">
    <subcellularLocation>
        <location evidence="1">Cell membrane</location>
        <topology evidence="1">Multi-pass membrane protein</topology>
    </subcellularLocation>
</comment>
<reference evidence="8 9" key="1">
    <citation type="journal article" date="2009" name="Appl. Environ. Microbiol.">
        <title>Three genomes from the phylum Acidobacteria provide insight into the lifestyles of these microorganisms in soils.</title>
        <authorList>
            <person name="Ward N.L."/>
            <person name="Challacombe J.F."/>
            <person name="Janssen P.H."/>
            <person name="Henrissat B."/>
            <person name="Coutinho P.M."/>
            <person name="Wu M."/>
            <person name="Xie G."/>
            <person name="Haft D.H."/>
            <person name="Sait M."/>
            <person name="Badger J."/>
            <person name="Barabote R.D."/>
            <person name="Bradley B."/>
            <person name="Brettin T.S."/>
            <person name="Brinkac L.M."/>
            <person name="Bruce D."/>
            <person name="Creasy T."/>
            <person name="Daugherty S.C."/>
            <person name="Davidsen T.M."/>
            <person name="DeBoy R.T."/>
            <person name="Detter J.C."/>
            <person name="Dodson R.J."/>
            <person name="Durkin A.S."/>
            <person name="Ganapathy A."/>
            <person name="Gwinn-Giglio M."/>
            <person name="Han C.S."/>
            <person name="Khouri H."/>
            <person name="Kiss H."/>
            <person name="Kothari S.P."/>
            <person name="Madupu R."/>
            <person name="Nelson K.E."/>
            <person name="Nelson W.C."/>
            <person name="Paulsen I."/>
            <person name="Penn K."/>
            <person name="Ren Q."/>
            <person name="Rosovitz M.J."/>
            <person name="Selengut J.D."/>
            <person name="Shrivastava S."/>
            <person name="Sullivan S.A."/>
            <person name="Tapia R."/>
            <person name="Thompson L.S."/>
            <person name="Watkins K.L."/>
            <person name="Yang Q."/>
            <person name="Yu C."/>
            <person name="Zafar N."/>
            <person name="Zhou L."/>
            <person name="Kuske C.R."/>
        </authorList>
    </citation>
    <scope>NUCLEOTIDE SEQUENCE [LARGE SCALE GENOMIC DNA]</scope>
    <source>
        <strain evidence="8 9">Ellin345</strain>
    </source>
</reference>
<proteinExistence type="inferred from homology"/>
<dbReference type="KEGG" id="aba:Acid345_2953"/>
<dbReference type="RefSeq" id="WP_011523755.1">
    <property type="nucleotide sequence ID" value="NC_008009.1"/>
</dbReference>
<evidence type="ECO:0000313" key="8">
    <source>
        <dbReference type="EMBL" id="ABF41954.1"/>
    </source>
</evidence>
<evidence type="ECO:0000256" key="7">
    <source>
        <dbReference type="SAM" id="Phobius"/>
    </source>
</evidence>
<evidence type="ECO:0000256" key="6">
    <source>
        <dbReference type="ARBA" id="ARBA00023136"/>
    </source>
</evidence>
<gene>
    <name evidence="8" type="ordered locus">Acid345_2953</name>
</gene>
<evidence type="ECO:0000256" key="3">
    <source>
        <dbReference type="ARBA" id="ARBA00022475"/>
    </source>
</evidence>
<comment type="similarity">
    <text evidence="2">Belongs to the DoxX family.</text>
</comment>
<evidence type="ECO:0000256" key="4">
    <source>
        <dbReference type="ARBA" id="ARBA00022692"/>
    </source>
</evidence>
<organism evidence="8 9">
    <name type="scientific">Koribacter versatilis (strain Ellin345)</name>
    <dbReference type="NCBI Taxonomy" id="204669"/>
    <lineage>
        <taxon>Bacteria</taxon>
        <taxon>Pseudomonadati</taxon>
        <taxon>Acidobacteriota</taxon>
        <taxon>Terriglobia</taxon>
        <taxon>Terriglobales</taxon>
        <taxon>Candidatus Korobacteraceae</taxon>
        <taxon>Candidatus Korobacter</taxon>
    </lineage>
</organism>
<accession>Q1IME6</accession>
<dbReference type="EnsemblBacteria" id="ABF41954">
    <property type="protein sequence ID" value="ABF41954"/>
    <property type="gene ID" value="Acid345_2953"/>
</dbReference>
<feature type="transmembrane region" description="Helical" evidence="7">
    <location>
        <begin position="75"/>
        <end position="94"/>
    </location>
</feature>
<name>Q1IME6_KORVE</name>
<keyword evidence="5 7" id="KW-1133">Transmembrane helix</keyword>
<keyword evidence="3" id="KW-1003">Cell membrane</keyword>
<dbReference type="STRING" id="204669.Acid345_2953"/>
<dbReference type="PANTHER" id="PTHR33452">
    <property type="entry name" value="OXIDOREDUCTASE CATD-RELATED"/>
    <property type="match status" value="1"/>
</dbReference>
<keyword evidence="9" id="KW-1185">Reference proteome</keyword>
<feature type="transmembrane region" description="Helical" evidence="7">
    <location>
        <begin position="7"/>
        <end position="26"/>
    </location>
</feature>
<feature type="transmembrane region" description="Helical" evidence="7">
    <location>
        <begin position="106"/>
        <end position="127"/>
    </location>
</feature>
<keyword evidence="4 7" id="KW-0812">Transmembrane</keyword>
<dbReference type="InterPro" id="IPR051907">
    <property type="entry name" value="DoxX-like_oxidoreductase"/>
</dbReference>
<dbReference type="Proteomes" id="UP000002432">
    <property type="component" value="Chromosome"/>
</dbReference>
<dbReference type="InterPro" id="IPR032808">
    <property type="entry name" value="DoxX"/>
</dbReference>
<evidence type="ECO:0000256" key="1">
    <source>
        <dbReference type="ARBA" id="ARBA00004651"/>
    </source>
</evidence>
<protein>
    <submittedName>
        <fullName evidence="8">DoxX</fullName>
    </submittedName>
</protein>
<sequence>MSKGNSAVGLGLMRVMVGVVFVAHGLQKLLVYHYPGVVGSFQKMGIPAPGVSAALAIAAELIGGLMLVTGFYTRLAAIPVAFTMFVAIGQVHLHNGFFAQGGGFEYPLTLLVANVAFMISGGGAFALDNLRTTRTLQAMPPVRSKAA</sequence>
<evidence type="ECO:0000313" key="9">
    <source>
        <dbReference type="Proteomes" id="UP000002432"/>
    </source>
</evidence>